<evidence type="ECO:0000256" key="5">
    <source>
        <dbReference type="SAM" id="Phobius"/>
    </source>
</evidence>
<accession>A0A3Q9F9G5</accession>
<feature type="transmembrane region" description="Helical" evidence="5">
    <location>
        <begin position="20"/>
        <end position="39"/>
    </location>
</feature>
<evidence type="ECO:0000256" key="4">
    <source>
        <dbReference type="ARBA" id="ARBA00023136"/>
    </source>
</evidence>
<dbReference type="GO" id="GO:0006457">
    <property type="term" value="P:protein folding"/>
    <property type="evidence" value="ECO:0007669"/>
    <property type="project" value="InterPro"/>
</dbReference>
<evidence type="ECO:0000256" key="2">
    <source>
        <dbReference type="ARBA" id="ARBA00022692"/>
    </source>
</evidence>
<dbReference type="EMBL" id="CP034546">
    <property type="protein sequence ID" value="AZQ53088.1"/>
    <property type="molecule type" value="Genomic_DNA"/>
</dbReference>
<feature type="transmembrane region" description="Helical" evidence="5">
    <location>
        <begin position="115"/>
        <end position="134"/>
    </location>
</feature>
<reference evidence="6 7" key="1">
    <citation type="submission" date="2018-12" db="EMBL/GenBank/DDBJ databases">
        <title>Cadmium resistance mechanism in endophytic bacteria Burkholderia cenocepacia YG-3.</title>
        <authorList>
            <person name="Zhang X."/>
            <person name="Wang X."/>
            <person name="Zhu Y."/>
        </authorList>
    </citation>
    <scope>NUCLEOTIDE SEQUENCE [LARGE SCALE GENOMIC DNA]</scope>
    <source>
        <strain evidence="6 7">YG-3</strain>
    </source>
</reference>
<dbReference type="Pfam" id="PF02600">
    <property type="entry name" value="DsbB"/>
    <property type="match status" value="1"/>
</dbReference>
<keyword evidence="3 5" id="KW-1133">Transmembrane helix</keyword>
<dbReference type="AlphaFoldDB" id="A0A3Q9F9G5"/>
<name>A0A3Q9F9G5_9BURK</name>
<dbReference type="SUPFAM" id="SSF158442">
    <property type="entry name" value="DsbB-like"/>
    <property type="match status" value="1"/>
</dbReference>
<organism evidence="6 7">
    <name type="scientific">Burkholderia cenocepacia</name>
    <dbReference type="NCBI Taxonomy" id="95486"/>
    <lineage>
        <taxon>Bacteria</taxon>
        <taxon>Pseudomonadati</taxon>
        <taxon>Pseudomonadota</taxon>
        <taxon>Betaproteobacteria</taxon>
        <taxon>Burkholderiales</taxon>
        <taxon>Burkholderiaceae</taxon>
        <taxon>Burkholderia</taxon>
        <taxon>Burkholderia cepacia complex</taxon>
    </lineage>
</organism>
<evidence type="ECO:0000256" key="1">
    <source>
        <dbReference type="ARBA" id="ARBA00004141"/>
    </source>
</evidence>
<dbReference type="Proteomes" id="UP000277191">
    <property type="component" value="Chromosome 2"/>
</dbReference>
<proteinExistence type="predicted"/>
<dbReference type="InterPro" id="IPR023380">
    <property type="entry name" value="DsbB-like_sf"/>
</dbReference>
<evidence type="ECO:0000313" key="7">
    <source>
        <dbReference type="Proteomes" id="UP000277191"/>
    </source>
</evidence>
<dbReference type="Gene3D" id="1.20.1550.10">
    <property type="entry name" value="DsbB-like"/>
    <property type="match status" value="1"/>
</dbReference>
<evidence type="ECO:0000313" key="6">
    <source>
        <dbReference type="EMBL" id="AZQ53088.1"/>
    </source>
</evidence>
<dbReference type="GO" id="GO:0016020">
    <property type="term" value="C:membrane"/>
    <property type="evidence" value="ECO:0007669"/>
    <property type="project" value="UniProtKB-SubCell"/>
</dbReference>
<dbReference type="GO" id="GO:0015035">
    <property type="term" value="F:protein-disulfide reductase activity"/>
    <property type="evidence" value="ECO:0007669"/>
    <property type="project" value="InterPro"/>
</dbReference>
<gene>
    <name evidence="6" type="ORF">D5R55_19060</name>
</gene>
<feature type="transmembrane region" description="Helical" evidence="5">
    <location>
        <begin position="51"/>
        <end position="70"/>
    </location>
</feature>
<keyword evidence="4 5" id="KW-0472">Membrane</keyword>
<dbReference type="InterPro" id="IPR003752">
    <property type="entry name" value="DiS_bond_form_DsbB/BdbC"/>
</dbReference>
<evidence type="ECO:0000256" key="3">
    <source>
        <dbReference type="ARBA" id="ARBA00022989"/>
    </source>
</evidence>
<keyword evidence="2 5" id="KW-0812">Transmembrane</keyword>
<protein>
    <submittedName>
        <fullName evidence="6">Disulfide bond formation protein B</fullName>
    </submittedName>
</protein>
<feature type="transmembrane region" description="Helical" evidence="5">
    <location>
        <begin position="154"/>
        <end position="172"/>
    </location>
</feature>
<feature type="transmembrane region" description="Helical" evidence="5">
    <location>
        <begin position="77"/>
        <end position="95"/>
    </location>
</feature>
<sequence>MEMKILRNDSNDNATTNNTLDVLALIAISAALLIAFYYQLAFNELPCPLCLLQRVGLILAGIGFAMNVRYGVRGTHYCCVLVSAVATGVIAGRQVLLHISPDSGAYGSALWGLHFYTWCFIASVLIILYVSLLLAVRRTSHTVQPASMSTSGRIAMAVFGLTIVANLVSTLLECGGGQCESDPVVYQLLEHFRNN</sequence>
<comment type="subcellular location">
    <subcellularLocation>
        <location evidence="1">Membrane</location>
        <topology evidence="1">Multi-pass membrane protein</topology>
    </subcellularLocation>
</comment>